<gene>
    <name evidence="3" type="ORF">ACFPMG_23710</name>
</gene>
<organism evidence="3 4">
    <name type="scientific">Azospirillum himalayense</name>
    <dbReference type="NCBI Taxonomy" id="654847"/>
    <lineage>
        <taxon>Bacteria</taxon>
        <taxon>Pseudomonadati</taxon>
        <taxon>Pseudomonadota</taxon>
        <taxon>Alphaproteobacteria</taxon>
        <taxon>Rhodospirillales</taxon>
        <taxon>Azospirillaceae</taxon>
        <taxon>Azospirillum</taxon>
    </lineage>
</organism>
<dbReference type="Pfam" id="PF20720">
    <property type="entry name" value="nSTAND3"/>
    <property type="match status" value="1"/>
</dbReference>
<proteinExistence type="predicted"/>
<reference evidence="4" key="1">
    <citation type="journal article" date="2019" name="Int. J. Syst. Evol. Microbiol.">
        <title>The Global Catalogue of Microorganisms (GCM) 10K type strain sequencing project: providing services to taxonomists for standard genome sequencing and annotation.</title>
        <authorList>
            <consortium name="The Broad Institute Genomics Platform"/>
            <consortium name="The Broad Institute Genome Sequencing Center for Infectious Disease"/>
            <person name="Wu L."/>
            <person name="Ma J."/>
        </authorList>
    </citation>
    <scope>NUCLEOTIDE SEQUENCE [LARGE SCALE GENOMIC DNA]</scope>
    <source>
        <strain evidence="4">CCUG 58760</strain>
    </source>
</reference>
<dbReference type="RefSeq" id="WP_376997682.1">
    <property type="nucleotide sequence ID" value="NZ_JBHSLC010000064.1"/>
</dbReference>
<dbReference type="Gene3D" id="3.40.50.300">
    <property type="entry name" value="P-loop containing nucleotide triphosphate hydrolases"/>
    <property type="match status" value="1"/>
</dbReference>
<comment type="caution">
    <text evidence="3">The sequence shown here is derived from an EMBL/GenBank/DDBJ whole genome shotgun (WGS) entry which is preliminary data.</text>
</comment>
<evidence type="ECO:0000313" key="4">
    <source>
        <dbReference type="Proteomes" id="UP001596166"/>
    </source>
</evidence>
<keyword evidence="4" id="KW-1185">Reference proteome</keyword>
<evidence type="ECO:0000313" key="3">
    <source>
        <dbReference type="EMBL" id="MFC5358000.1"/>
    </source>
</evidence>
<dbReference type="InterPro" id="IPR027417">
    <property type="entry name" value="P-loop_NTPase"/>
</dbReference>
<dbReference type="Proteomes" id="UP001596166">
    <property type="component" value="Unassembled WGS sequence"/>
</dbReference>
<dbReference type="SUPFAM" id="SSF52540">
    <property type="entry name" value="P-loop containing nucleoside triphosphate hydrolases"/>
    <property type="match status" value="1"/>
</dbReference>
<feature type="region of interest" description="Disordered" evidence="1">
    <location>
        <begin position="708"/>
        <end position="748"/>
    </location>
</feature>
<name>A0ABW0GAA3_9PROT</name>
<dbReference type="EMBL" id="JBHSLC010000064">
    <property type="protein sequence ID" value="MFC5358000.1"/>
    <property type="molecule type" value="Genomic_DNA"/>
</dbReference>
<dbReference type="InterPro" id="IPR049050">
    <property type="entry name" value="nSTAND3"/>
</dbReference>
<sequence length="748" mass="84098">VRAPHRPLAGCILHDRRESRQAGRQQTFFRVLLESFGPGRDRGIDCRYSHGRHSLIVQAKHYLRSGKSKLLTTLKSEDAKVAKLSPSRYIVATSVSMTGDLKSKIIAAMPSAPLTVADIIGLEDINGLLSKHPEIEKNHFKLWLSSAAIIERMLHSGIYNRTDTEMDLIRKMVPKFVQNDSVKEAENILSSSGTLIISGHPGVGKTTLGRMLVWLHASQGWKIFVVDDIAEAFEVSNPGEKRLIFFDDFLGQVQLSADHVRGIDQRLPPFLERVNANKDLRFILTTREYILSQAELLSRRLASRSMTSNRYVLNVGAYTRAVRARILYNHLHFSGLSNDQLADILESDFYIKIIDHKNFNPRLIELLTSEEYSSLTGENLKAAIERVLANPDELWERPYRDHISADGRALMLALLLHNDAVPLKVLRSSFERVAKALGQAIPEAQLQARFAAALKQLEGSVVAIIERKVRFSNPGVRDFLLSVVIEDGMLASIVAHVETYGELNQCWLIYIGQKPEPIANDDDAALWMKAVERMEHSDLGDLLERLELLLNIFDHFATDGLLGVALQIGKRIEDEGIDGTQVREAAWALENITMHALPLRKQDYLHQIITVATADMLKTYASELPFEDIQALDEALYSYGSDPEIAKNAVHAALDSFIPVIDSEMSNFGSLNELDEFEENLKNLIEKRRYFGKSPARNIELKRERLLEDESNRGEEEGYSGGHRGSAMSNMSDDHIRSMFQDLSASRG</sequence>
<accession>A0ABW0GAA3</accession>
<feature type="domain" description="Novel STAND NTPase 3" evidence="2">
    <location>
        <begin position="176"/>
        <end position="333"/>
    </location>
</feature>
<protein>
    <recommendedName>
        <fullName evidence="2">Novel STAND NTPase 3 domain-containing protein</fullName>
    </recommendedName>
</protein>
<feature type="non-terminal residue" evidence="3">
    <location>
        <position position="1"/>
    </location>
</feature>
<evidence type="ECO:0000256" key="1">
    <source>
        <dbReference type="SAM" id="MobiDB-lite"/>
    </source>
</evidence>
<evidence type="ECO:0000259" key="2">
    <source>
        <dbReference type="Pfam" id="PF20720"/>
    </source>
</evidence>